<feature type="compositionally biased region" description="Basic residues" evidence="1">
    <location>
        <begin position="13"/>
        <end position="28"/>
    </location>
</feature>
<geneLocation type="plasmid" evidence="3">
    <name>prgalie4872d</name>
</geneLocation>
<evidence type="ECO:0000313" key="2">
    <source>
        <dbReference type="EMBL" id="APO72154.1"/>
    </source>
</evidence>
<feature type="compositionally biased region" description="Basic and acidic residues" evidence="1">
    <location>
        <begin position="1"/>
        <end position="12"/>
    </location>
</feature>
<organism evidence="2 3">
    <name type="scientific">Rhizobium gallicum</name>
    <dbReference type="NCBI Taxonomy" id="56730"/>
    <lineage>
        <taxon>Bacteria</taxon>
        <taxon>Pseudomonadati</taxon>
        <taxon>Pseudomonadota</taxon>
        <taxon>Alphaproteobacteria</taxon>
        <taxon>Hyphomicrobiales</taxon>
        <taxon>Rhizobiaceae</taxon>
        <taxon>Rhizobium/Agrobacterium group</taxon>
        <taxon>Rhizobium</taxon>
    </lineage>
</organism>
<proteinExistence type="predicted"/>
<gene>
    <name evidence="2" type="ORF">IE4872_PD01633</name>
</gene>
<dbReference type="AlphaFoldDB" id="A0A1L5NW88"/>
<feature type="region of interest" description="Disordered" evidence="1">
    <location>
        <begin position="1"/>
        <end position="28"/>
    </location>
</feature>
<evidence type="ECO:0000256" key="1">
    <source>
        <dbReference type="SAM" id="MobiDB-lite"/>
    </source>
</evidence>
<protein>
    <submittedName>
        <fullName evidence="2">Uncharacterized protein</fullName>
    </submittedName>
</protein>
<dbReference type="EMBL" id="CP017105">
    <property type="protein sequence ID" value="APO72154.1"/>
    <property type="molecule type" value="Genomic_DNA"/>
</dbReference>
<evidence type="ECO:0000313" key="3">
    <source>
        <dbReference type="Proteomes" id="UP000184749"/>
    </source>
</evidence>
<keyword evidence="2" id="KW-0614">Plasmid</keyword>
<accession>A0A1L5NW88</accession>
<name>A0A1L5NW88_9HYPH</name>
<sequence>MQDYRPDEEGRRLSPRMRRRPISHQSFKAHRWERSNSMIIRFLPSRDHGPCRAPPAAYRISGFGAGSY</sequence>
<reference evidence="2 3" key="1">
    <citation type="submission" date="2016-09" db="EMBL/GenBank/DDBJ databases">
        <title>The complete genome sequences of Rhizobium gallicum, symbiovars gallicum and phaseoli, symbionts associated to common bean (Phaseolus vulgaris).</title>
        <authorList>
            <person name="Bustos P."/>
            <person name="Santamaria R.I."/>
            <person name="Perez-Carrascal O.M."/>
            <person name="Juarez S."/>
            <person name="Lozano L."/>
            <person name="Martinez-Flores I."/>
            <person name="Martinez-Romero E."/>
            <person name="Cevallos M."/>
            <person name="Romero D."/>
            <person name="Davila G."/>
            <person name="Gonzalez V."/>
        </authorList>
    </citation>
    <scope>NUCLEOTIDE SEQUENCE [LARGE SCALE GENOMIC DNA]</scope>
    <source>
        <strain evidence="2 3">IE4872</strain>
        <plasmid evidence="3">prgalie4872d</plasmid>
    </source>
</reference>
<dbReference type="Proteomes" id="UP000184749">
    <property type="component" value="Plasmid pRgalIE4872d"/>
</dbReference>